<dbReference type="AlphaFoldDB" id="A0AAU9Y2F5"/>
<protein>
    <submittedName>
        <fullName evidence="3">Uncharacterized protein</fullName>
    </submittedName>
</protein>
<proteinExistence type="predicted"/>
<evidence type="ECO:0000313" key="3">
    <source>
        <dbReference type="EMBL" id="CAH3163207.1"/>
    </source>
</evidence>
<feature type="region of interest" description="Disordered" evidence="1">
    <location>
        <begin position="73"/>
        <end position="108"/>
    </location>
</feature>
<dbReference type="Proteomes" id="UP001159428">
    <property type="component" value="Unassembled WGS sequence"/>
</dbReference>
<evidence type="ECO:0000313" key="2">
    <source>
        <dbReference type="EMBL" id="CAH3163186.1"/>
    </source>
</evidence>
<reference evidence="3 4" key="1">
    <citation type="submission" date="2022-05" db="EMBL/GenBank/DDBJ databases">
        <authorList>
            <consortium name="Genoscope - CEA"/>
            <person name="William W."/>
        </authorList>
    </citation>
    <scope>NUCLEOTIDE SEQUENCE [LARGE SCALE GENOMIC DNA]</scope>
</reference>
<feature type="compositionally biased region" description="Basic and acidic residues" evidence="1">
    <location>
        <begin position="47"/>
        <end position="56"/>
    </location>
</feature>
<organism evidence="3 4">
    <name type="scientific">Pocillopora meandrina</name>
    <dbReference type="NCBI Taxonomy" id="46732"/>
    <lineage>
        <taxon>Eukaryota</taxon>
        <taxon>Metazoa</taxon>
        <taxon>Cnidaria</taxon>
        <taxon>Anthozoa</taxon>
        <taxon>Hexacorallia</taxon>
        <taxon>Scleractinia</taxon>
        <taxon>Astrocoeniina</taxon>
        <taxon>Pocilloporidae</taxon>
        <taxon>Pocillopora</taxon>
    </lineage>
</organism>
<accession>A0AAU9Y2F5</accession>
<dbReference type="EMBL" id="CALNXJ010000090">
    <property type="protein sequence ID" value="CAH3163186.1"/>
    <property type="molecule type" value="Genomic_DNA"/>
</dbReference>
<keyword evidence="4" id="KW-1185">Reference proteome</keyword>
<dbReference type="EMBL" id="CALNXJ010000090">
    <property type="protein sequence ID" value="CAH3163207.1"/>
    <property type="molecule type" value="Genomic_DNA"/>
</dbReference>
<comment type="caution">
    <text evidence="3">The sequence shown here is derived from an EMBL/GenBank/DDBJ whole genome shotgun (WGS) entry which is preliminary data.</text>
</comment>
<name>A0AAU9Y2F5_9CNID</name>
<evidence type="ECO:0000313" key="4">
    <source>
        <dbReference type="Proteomes" id="UP001159428"/>
    </source>
</evidence>
<evidence type="ECO:0000256" key="1">
    <source>
        <dbReference type="SAM" id="MobiDB-lite"/>
    </source>
</evidence>
<sequence length="108" mass="12163">MSAFETPLRPPKTPDYRPNLDEAMELTYTDPNLESYPEDSPPASQLEPRHKAELAKQRSNKVYAFKKKAVKKKTFRGIADPRGSQGRGNMKTPSALSSSRSKKLKPPF</sequence>
<gene>
    <name evidence="2" type="ORF">PMEA_00035433</name>
    <name evidence="3" type="ORF">PMEA_00035444</name>
</gene>
<feature type="region of interest" description="Disordered" evidence="1">
    <location>
        <begin position="30"/>
        <end position="59"/>
    </location>
</feature>